<comment type="caution">
    <text evidence="2">The sequence shown here is derived from an EMBL/GenBank/DDBJ whole genome shotgun (WGS) entry which is preliminary data.</text>
</comment>
<sequence length="151" mass="16602">MKFESGIIPTSVSIPSIGVEANILQVGLQEDGIMEVPEDVMEVGWYTNGAKPGQNGNVVLAGHVDSYLGPGIFFNLKNVSIDDEIIISNGEEIVKYRIVKKEAYPYDQGPIEEIFGYTSQKRLHLITCTGRYNPFTDNHAERLVVTAIAEG</sequence>
<evidence type="ECO:0000256" key="1">
    <source>
        <dbReference type="ARBA" id="ARBA00022801"/>
    </source>
</evidence>
<dbReference type="SUPFAM" id="SSF63817">
    <property type="entry name" value="Sortase"/>
    <property type="match status" value="1"/>
</dbReference>
<dbReference type="Proteomes" id="UP001601059">
    <property type="component" value="Unassembled WGS sequence"/>
</dbReference>
<dbReference type="Gene3D" id="2.40.260.10">
    <property type="entry name" value="Sortase"/>
    <property type="match status" value="1"/>
</dbReference>
<protein>
    <submittedName>
        <fullName evidence="2">Class F sortase</fullName>
    </submittedName>
</protein>
<keyword evidence="3" id="KW-1185">Reference proteome</keyword>
<evidence type="ECO:0000313" key="3">
    <source>
        <dbReference type="Proteomes" id="UP001601059"/>
    </source>
</evidence>
<dbReference type="CDD" id="cd05829">
    <property type="entry name" value="Sortase_F"/>
    <property type="match status" value="1"/>
</dbReference>
<dbReference type="RefSeq" id="WP_389360049.1">
    <property type="nucleotide sequence ID" value="NZ_JBIACK010000003.1"/>
</dbReference>
<evidence type="ECO:0000313" key="2">
    <source>
        <dbReference type="EMBL" id="MFE8700653.1"/>
    </source>
</evidence>
<gene>
    <name evidence="2" type="ORF">ACFYKX_08515</name>
</gene>
<name>A0ABW6KCN0_9BACI</name>
<keyword evidence="1" id="KW-0378">Hydrolase</keyword>
<dbReference type="InterPro" id="IPR023365">
    <property type="entry name" value="Sortase_dom-sf"/>
</dbReference>
<dbReference type="Pfam" id="PF04203">
    <property type="entry name" value="Sortase"/>
    <property type="match status" value="1"/>
</dbReference>
<dbReference type="InterPro" id="IPR005754">
    <property type="entry name" value="Sortase"/>
</dbReference>
<organism evidence="2 3">
    <name type="scientific">Cytobacillus spartinae</name>
    <dbReference type="NCBI Taxonomy" id="3299023"/>
    <lineage>
        <taxon>Bacteria</taxon>
        <taxon>Bacillati</taxon>
        <taxon>Bacillota</taxon>
        <taxon>Bacilli</taxon>
        <taxon>Bacillales</taxon>
        <taxon>Bacillaceae</taxon>
        <taxon>Cytobacillus</taxon>
    </lineage>
</organism>
<reference evidence="2 3" key="1">
    <citation type="submission" date="2024-08" db="EMBL/GenBank/DDBJ databases">
        <title>Two novel Cytobacillus novel species.</title>
        <authorList>
            <person name="Liu G."/>
        </authorList>
    </citation>
    <scope>NUCLEOTIDE SEQUENCE [LARGE SCALE GENOMIC DNA]</scope>
    <source>
        <strain evidence="2 3">FJAT-54145</strain>
    </source>
</reference>
<accession>A0ABW6KCN0</accession>
<dbReference type="InterPro" id="IPR042001">
    <property type="entry name" value="Sortase_F"/>
</dbReference>
<dbReference type="EMBL" id="JBIACK010000003">
    <property type="protein sequence ID" value="MFE8700653.1"/>
    <property type="molecule type" value="Genomic_DNA"/>
</dbReference>
<proteinExistence type="predicted"/>